<dbReference type="SUPFAM" id="SSF48452">
    <property type="entry name" value="TPR-like"/>
    <property type="match status" value="2"/>
</dbReference>
<name>A0A1G7MYG7_9SPHI</name>
<dbReference type="STRING" id="551996.SAMN05192573_10179"/>
<comment type="catalytic activity">
    <reaction evidence="1">
        <text>ATP + protein L-histidine = ADP + protein N-phospho-L-histidine.</text>
        <dbReference type="EC" id="2.7.13.3"/>
    </reaction>
</comment>
<keyword evidence="4" id="KW-0812">Transmembrane</keyword>
<accession>A0A1G7MYG7</accession>
<evidence type="ECO:0000313" key="6">
    <source>
        <dbReference type="Proteomes" id="UP000199705"/>
    </source>
</evidence>
<keyword evidence="4" id="KW-1133">Transmembrane helix</keyword>
<proteinExistence type="predicted"/>
<dbReference type="InterPro" id="IPR036097">
    <property type="entry name" value="HisK_dim/P_sf"/>
</dbReference>
<organism evidence="5 6">
    <name type="scientific">Mucilaginibacter gossypii</name>
    <dbReference type="NCBI Taxonomy" id="551996"/>
    <lineage>
        <taxon>Bacteria</taxon>
        <taxon>Pseudomonadati</taxon>
        <taxon>Bacteroidota</taxon>
        <taxon>Sphingobacteriia</taxon>
        <taxon>Sphingobacteriales</taxon>
        <taxon>Sphingobacteriaceae</taxon>
        <taxon>Mucilaginibacter</taxon>
    </lineage>
</organism>
<protein>
    <recommendedName>
        <fullName evidence="2">histidine kinase</fullName>
        <ecNumber evidence="2">2.7.13.3</ecNumber>
    </recommendedName>
</protein>
<dbReference type="EC" id="2.7.13.3" evidence="2"/>
<dbReference type="InterPro" id="IPR011990">
    <property type="entry name" value="TPR-like_helical_dom_sf"/>
</dbReference>
<feature type="repeat" description="TPR" evidence="3">
    <location>
        <begin position="336"/>
        <end position="369"/>
    </location>
</feature>
<gene>
    <name evidence="5" type="ORF">SAMN05192573_10179</name>
</gene>
<keyword evidence="6" id="KW-1185">Reference proteome</keyword>
<keyword evidence="3" id="KW-0802">TPR repeat</keyword>
<evidence type="ECO:0000256" key="2">
    <source>
        <dbReference type="ARBA" id="ARBA00012438"/>
    </source>
</evidence>
<reference evidence="6" key="1">
    <citation type="submission" date="2016-10" db="EMBL/GenBank/DDBJ databases">
        <authorList>
            <person name="Varghese N."/>
            <person name="Submissions S."/>
        </authorList>
    </citation>
    <scope>NUCLEOTIDE SEQUENCE [LARGE SCALE GENOMIC DNA]</scope>
    <source>
        <strain evidence="6">Gh-67</strain>
    </source>
</reference>
<dbReference type="Proteomes" id="UP000199705">
    <property type="component" value="Unassembled WGS sequence"/>
</dbReference>
<dbReference type="InterPro" id="IPR019734">
    <property type="entry name" value="TPR_rpt"/>
</dbReference>
<dbReference type="InterPro" id="IPR003661">
    <property type="entry name" value="HisK_dim/P_dom"/>
</dbReference>
<dbReference type="GO" id="GO:0000155">
    <property type="term" value="F:phosphorelay sensor kinase activity"/>
    <property type="evidence" value="ECO:0007669"/>
    <property type="project" value="InterPro"/>
</dbReference>
<evidence type="ECO:0000256" key="4">
    <source>
        <dbReference type="SAM" id="Phobius"/>
    </source>
</evidence>
<evidence type="ECO:0000256" key="3">
    <source>
        <dbReference type="PROSITE-ProRule" id="PRU00339"/>
    </source>
</evidence>
<dbReference type="PROSITE" id="PS50005">
    <property type="entry name" value="TPR"/>
    <property type="match status" value="1"/>
</dbReference>
<dbReference type="EMBL" id="FNCG01000001">
    <property type="protein sequence ID" value="SDF66721.1"/>
    <property type="molecule type" value="Genomic_DNA"/>
</dbReference>
<dbReference type="Gene3D" id="1.25.40.10">
    <property type="entry name" value="Tetratricopeptide repeat domain"/>
    <property type="match status" value="2"/>
</dbReference>
<keyword evidence="4" id="KW-0472">Membrane</keyword>
<dbReference type="AlphaFoldDB" id="A0A1G7MYG7"/>
<evidence type="ECO:0000313" key="5">
    <source>
        <dbReference type="EMBL" id="SDF66721.1"/>
    </source>
</evidence>
<feature type="transmembrane region" description="Helical" evidence="4">
    <location>
        <begin position="404"/>
        <end position="424"/>
    </location>
</feature>
<evidence type="ECO:0000256" key="1">
    <source>
        <dbReference type="ARBA" id="ARBA00000085"/>
    </source>
</evidence>
<dbReference type="CDD" id="cd00082">
    <property type="entry name" value="HisKA"/>
    <property type="match status" value="1"/>
</dbReference>
<dbReference type="SUPFAM" id="SSF47384">
    <property type="entry name" value="Homodimeric domain of signal transducing histidine kinase"/>
    <property type="match status" value="1"/>
</dbReference>
<sequence>MKLSYANVFLCSMARSLKKSLFCILLIISGVSYSKADPYVYLPEDSLVHFLKIQNRDLQDKKLVNYIKLRFQQGPVNTIPQGKNEVYKELDKYDVGDKEALKYFIESIIQKRFLKLPEAETAMVKAINQASKNKADFLLYSFISHLAFIQTDKGNPIGAIYSYGLAQKQALKLNDPLLQVFLNINISDLYYKLNLYSQSLYYLNQAFHIKEENKIKDDRFYTIISYNKAENFFRTKNLDSLQRCHDDLMGPNNKSYKLFSYQYRTAYYISLLKHDYNKAITQIKNLQRDKKYVPNDVEKQNLADAFYLNGQPDSASSIANQLLALPYSDNHPEIKHHLYQLLGKIARDRGDYKLAVENFDLALKQSEESLNNTTQVGNVSAQIKIDKIETSFTDTAEKYRRERLILILISITTVFMFAVIALLYRSARQKRHYEKLLYDTKKNELAFINSHEVRKHLTNILGLVELMSESKDKKEEFLQVEKHLYDSATRLDDAIKNISEKLSD</sequence>